<sequence>MPASCSRKAVPPVRSAPFAPPQQDCRLSSAVRGEMRARVSPLCALCAQADTEAAAVHQRDSARPSIMGGTVGVPPVTVEKLLNPLPDQDLELWHLRRKLIDIEDQSRSGNLCFFDFPKHAEELDTCGFLRDLLPTLTGLSLSPPLLIQRYHLLGPSHVVMSGRAWRLIACLLRYEQVQQLLDVTHTKGPYDFEDHEILITVEFSWKTNRKRKTFVALWPHLRKFNIKFGLFAPACMWIMKDGKSKDFFDPGNCGGLLDQGMDTDPVESSTVALPADAFPLLTKDCGPWEPSQRQPASPLKQIMEWQGRGNLGGDQAHTGTRV</sequence>
<accession>A0AAV7LAN4</accession>
<feature type="region of interest" description="Disordered" evidence="1">
    <location>
        <begin position="1"/>
        <end position="22"/>
    </location>
</feature>
<evidence type="ECO:0000313" key="3">
    <source>
        <dbReference type="Proteomes" id="UP001066276"/>
    </source>
</evidence>
<evidence type="ECO:0000313" key="2">
    <source>
        <dbReference type="EMBL" id="KAJ1087535.1"/>
    </source>
</evidence>
<proteinExistence type="predicted"/>
<protein>
    <submittedName>
        <fullName evidence="2">Uncharacterized protein</fullName>
    </submittedName>
</protein>
<name>A0AAV7LAN4_PLEWA</name>
<dbReference type="EMBL" id="JANPWB010000015">
    <property type="protein sequence ID" value="KAJ1087535.1"/>
    <property type="molecule type" value="Genomic_DNA"/>
</dbReference>
<dbReference type="InterPro" id="IPR042566">
    <property type="entry name" value="L1_C"/>
</dbReference>
<reference evidence="2" key="1">
    <citation type="journal article" date="2022" name="bioRxiv">
        <title>Sequencing and chromosome-scale assembly of the giantPleurodeles waltlgenome.</title>
        <authorList>
            <person name="Brown T."/>
            <person name="Elewa A."/>
            <person name="Iarovenko S."/>
            <person name="Subramanian E."/>
            <person name="Araus A.J."/>
            <person name="Petzold A."/>
            <person name="Susuki M."/>
            <person name="Suzuki K.-i.T."/>
            <person name="Hayashi T."/>
            <person name="Toyoda A."/>
            <person name="Oliveira C."/>
            <person name="Osipova E."/>
            <person name="Leigh N.D."/>
            <person name="Simon A."/>
            <person name="Yun M.H."/>
        </authorList>
    </citation>
    <scope>NUCLEOTIDE SEQUENCE</scope>
    <source>
        <strain evidence="2">20211129_DDA</strain>
        <tissue evidence="2">Liver</tissue>
    </source>
</reference>
<keyword evidence="3" id="KW-1185">Reference proteome</keyword>
<gene>
    <name evidence="2" type="ORF">NDU88_000702</name>
</gene>
<evidence type="ECO:0000256" key="1">
    <source>
        <dbReference type="SAM" id="MobiDB-lite"/>
    </source>
</evidence>
<comment type="caution">
    <text evidence="2">The sequence shown here is derived from an EMBL/GenBank/DDBJ whole genome shotgun (WGS) entry which is preliminary data.</text>
</comment>
<dbReference type="AlphaFoldDB" id="A0AAV7LAN4"/>
<dbReference type="Proteomes" id="UP001066276">
    <property type="component" value="Chromosome 11"/>
</dbReference>
<organism evidence="2 3">
    <name type="scientific">Pleurodeles waltl</name>
    <name type="common">Iberian ribbed newt</name>
    <dbReference type="NCBI Taxonomy" id="8319"/>
    <lineage>
        <taxon>Eukaryota</taxon>
        <taxon>Metazoa</taxon>
        <taxon>Chordata</taxon>
        <taxon>Craniata</taxon>
        <taxon>Vertebrata</taxon>
        <taxon>Euteleostomi</taxon>
        <taxon>Amphibia</taxon>
        <taxon>Batrachia</taxon>
        <taxon>Caudata</taxon>
        <taxon>Salamandroidea</taxon>
        <taxon>Salamandridae</taxon>
        <taxon>Pleurodelinae</taxon>
        <taxon>Pleurodeles</taxon>
    </lineage>
</organism>
<dbReference type="Gene3D" id="3.30.250.20">
    <property type="entry name" value="L1 transposable element, C-terminal domain"/>
    <property type="match status" value="1"/>
</dbReference>